<dbReference type="PANTHER" id="PTHR43861">
    <property type="entry name" value="TRANS-ACONITATE 2-METHYLTRANSFERASE-RELATED"/>
    <property type="match status" value="1"/>
</dbReference>
<dbReference type="RefSeq" id="WP_379528653.1">
    <property type="nucleotide sequence ID" value="NZ_JBHSBI010000006.1"/>
</dbReference>
<organism evidence="2 3">
    <name type="scientific">Nonomuraea purpurea</name>
    <dbReference type="NCBI Taxonomy" id="1849276"/>
    <lineage>
        <taxon>Bacteria</taxon>
        <taxon>Bacillati</taxon>
        <taxon>Actinomycetota</taxon>
        <taxon>Actinomycetes</taxon>
        <taxon>Streptosporangiales</taxon>
        <taxon>Streptosporangiaceae</taxon>
        <taxon>Nonomuraea</taxon>
    </lineage>
</organism>
<dbReference type="EMBL" id="JBHSBI010000006">
    <property type="protein sequence ID" value="MFC4008596.1"/>
    <property type="molecule type" value="Genomic_DNA"/>
</dbReference>
<dbReference type="SUPFAM" id="SSF53335">
    <property type="entry name" value="S-adenosyl-L-methionine-dependent methyltransferases"/>
    <property type="match status" value="1"/>
</dbReference>
<dbReference type="Proteomes" id="UP001595851">
    <property type="component" value="Unassembled WGS sequence"/>
</dbReference>
<dbReference type="CDD" id="cd02440">
    <property type="entry name" value="AdoMet_MTases"/>
    <property type="match status" value="1"/>
</dbReference>
<gene>
    <name evidence="2" type="ORF">ACFOY2_15300</name>
</gene>
<evidence type="ECO:0000313" key="3">
    <source>
        <dbReference type="Proteomes" id="UP001595851"/>
    </source>
</evidence>
<dbReference type="InterPro" id="IPR029063">
    <property type="entry name" value="SAM-dependent_MTases_sf"/>
</dbReference>
<name>A0ABV8G3K8_9ACTN</name>
<keyword evidence="2" id="KW-0489">Methyltransferase</keyword>
<reference evidence="3" key="1">
    <citation type="journal article" date="2019" name="Int. J. Syst. Evol. Microbiol.">
        <title>The Global Catalogue of Microorganisms (GCM) 10K type strain sequencing project: providing services to taxonomists for standard genome sequencing and annotation.</title>
        <authorList>
            <consortium name="The Broad Institute Genomics Platform"/>
            <consortium name="The Broad Institute Genome Sequencing Center for Infectious Disease"/>
            <person name="Wu L."/>
            <person name="Ma J."/>
        </authorList>
    </citation>
    <scope>NUCLEOTIDE SEQUENCE [LARGE SCALE GENOMIC DNA]</scope>
    <source>
        <strain evidence="3">TBRC 1276</strain>
    </source>
</reference>
<dbReference type="EC" id="2.1.1.-" evidence="2"/>
<protein>
    <submittedName>
        <fullName evidence="2">Class I SAM-dependent methyltransferase</fullName>
        <ecNumber evidence="2">2.1.1.-</ecNumber>
    </submittedName>
</protein>
<proteinExistence type="predicted"/>
<keyword evidence="3" id="KW-1185">Reference proteome</keyword>
<sequence length="250" mass="27825">MEGDAARTHYERLAVRYDENWNYSPEFVSWMTENLIKRLSLTPGKSRLLDVGSGTGLYARGLVEHAAVAVCADPLATMLEQLPADDRLIPLVASAEDLAAGRVRLPDDGYDAILMKEVLHHVGDPAQVLVGLSRLLPRGGRILVAMLPSTIDYPLFPAALDLFRERQPSPDSIAAAMNRAGLQTELTYDEFPLIFTIERYTKMVRNRYMSLLASFDDAELEAGISEIRRQHPGPEVRFPDRFAFVLGVKA</sequence>
<dbReference type="InterPro" id="IPR013216">
    <property type="entry name" value="Methyltransf_11"/>
</dbReference>
<comment type="caution">
    <text evidence="2">The sequence shown here is derived from an EMBL/GenBank/DDBJ whole genome shotgun (WGS) entry which is preliminary data.</text>
</comment>
<keyword evidence="2" id="KW-0808">Transferase</keyword>
<dbReference type="Gene3D" id="3.40.50.150">
    <property type="entry name" value="Vaccinia Virus protein VP39"/>
    <property type="match status" value="1"/>
</dbReference>
<feature type="domain" description="Methyltransferase type 11" evidence="1">
    <location>
        <begin position="49"/>
        <end position="143"/>
    </location>
</feature>
<dbReference type="GO" id="GO:0008168">
    <property type="term" value="F:methyltransferase activity"/>
    <property type="evidence" value="ECO:0007669"/>
    <property type="project" value="UniProtKB-KW"/>
</dbReference>
<accession>A0ABV8G3K8</accession>
<dbReference type="Pfam" id="PF08241">
    <property type="entry name" value="Methyltransf_11"/>
    <property type="match status" value="1"/>
</dbReference>
<evidence type="ECO:0000259" key="1">
    <source>
        <dbReference type="Pfam" id="PF08241"/>
    </source>
</evidence>
<dbReference type="GO" id="GO:0032259">
    <property type="term" value="P:methylation"/>
    <property type="evidence" value="ECO:0007669"/>
    <property type="project" value="UniProtKB-KW"/>
</dbReference>
<evidence type="ECO:0000313" key="2">
    <source>
        <dbReference type="EMBL" id="MFC4008596.1"/>
    </source>
</evidence>